<comment type="cofactor">
    <cofactor evidence="1 10 11">
        <name>FAD</name>
        <dbReference type="ChEBI" id="CHEBI:57692"/>
    </cofactor>
</comment>
<dbReference type="Pfam" id="PF00175">
    <property type="entry name" value="NAD_binding_1"/>
    <property type="match status" value="1"/>
</dbReference>
<dbReference type="EC" id="1.6.2.2" evidence="11"/>
<evidence type="ECO:0000256" key="12">
    <source>
        <dbReference type="SAM" id="Phobius"/>
    </source>
</evidence>
<protein>
    <recommendedName>
        <fullName evidence="11">NADH-cytochrome b5 reductase</fullName>
        <ecNumber evidence="11">1.6.2.2</ecNumber>
    </recommendedName>
</protein>
<keyword evidence="6 11" id="KW-0560">Oxidoreductase</keyword>
<dbReference type="OMA" id="KGPEMQK"/>
<organism evidence="14 15">
    <name type="scientific">Zostera marina</name>
    <name type="common">Eelgrass</name>
    <dbReference type="NCBI Taxonomy" id="29655"/>
    <lineage>
        <taxon>Eukaryota</taxon>
        <taxon>Viridiplantae</taxon>
        <taxon>Streptophyta</taxon>
        <taxon>Embryophyta</taxon>
        <taxon>Tracheophyta</taxon>
        <taxon>Spermatophyta</taxon>
        <taxon>Magnoliopsida</taxon>
        <taxon>Liliopsida</taxon>
        <taxon>Zosteraceae</taxon>
        <taxon>Zostera</taxon>
    </lineage>
</organism>
<dbReference type="InterPro" id="IPR017927">
    <property type="entry name" value="FAD-bd_FR_type"/>
</dbReference>
<keyword evidence="4 10" id="KW-0285">Flavoprotein</keyword>
<dbReference type="Pfam" id="PF00970">
    <property type="entry name" value="FAD_binding_6"/>
    <property type="match status" value="1"/>
</dbReference>
<sequence>MAGILRRLVKEGASLSRFNVAALSRGSGEYRHNYSKSKFQFNQFAYGRFTTAAAIAGGLGACLALSFSPPTFTRLEAEGEDTTSESTVLNPRKWMEFKLHEVARVSHNTKIFRFTFDPEKNFGLDVASCILTRVPNAVSPDEKYIVRPYTPISDPDSKGYFDLLVKIYPDGKMSQHLDILKVGDVLEVKGPIKKLRYSPNMKKQIGMIAGGSGITPMLQILNAILRNPDDNTQVSLIYANTSSEDILLKAELNRLSLAHPNFKVFYTVDNPSTKWNGGAGHISKDMIMKGLPGAGDDTLILVCGPPGMMKHISGDKAKDYSQGELQGLLKEIGYTEAMVYKF</sequence>
<dbReference type="AlphaFoldDB" id="A0A0K9NYS5"/>
<evidence type="ECO:0000256" key="1">
    <source>
        <dbReference type="ARBA" id="ARBA00001974"/>
    </source>
</evidence>
<proteinExistence type="inferred from homology"/>
<comment type="caution">
    <text evidence="14">The sequence shown here is derived from an EMBL/GenBank/DDBJ whole genome shotgun (WGS) entry which is preliminary data.</text>
</comment>
<dbReference type="GO" id="GO:0005739">
    <property type="term" value="C:mitochondrion"/>
    <property type="evidence" value="ECO:0000318"/>
    <property type="project" value="GO_Central"/>
</dbReference>
<evidence type="ECO:0000256" key="2">
    <source>
        <dbReference type="ARBA" id="ARBA00004173"/>
    </source>
</evidence>
<evidence type="ECO:0000256" key="11">
    <source>
        <dbReference type="RuleBase" id="RU361226"/>
    </source>
</evidence>
<feature type="binding site" evidence="10">
    <location>
        <position position="147"/>
    </location>
    <ligand>
        <name>FAD</name>
        <dbReference type="ChEBI" id="CHEBI:57692"/>
    </ligand>
</feature>
<evidence type="ECO:0000313" key="14">
    <source>
        <dbReference type="EMBL" id="KMZ61878.1"/>
    </source>
</evidence>
<dbReference type="EMBL" id="LFYR01001430">
    <property type="protein sequence ID" value="KMZ61878.1"/>
    <property type="molecule type" value="Genomic_DNA"/>
</dbReference>
<gene>
    <name evidence="14" type="ORF">ZOSMA_4G01670</name>
</gene>
<name>A0A0K9NYS5_ZOSMR</name>
<dbReference type="GO" id="GO:0004128">
    <property type="term" value="F:cytochrome-b5 reductase activity, acting on NAD(P)H"/>
    <property type="evidence" value="ECO:0000318"/>
    <property type="project" value="GO_Central"/>
</dbReference>
<dbReference type="GO" id="GO:0090524">
    <property type="term" value="F:cytochrome-b5 reductase activity, acting on NADH"/>
    <property type="evidence" value="ECO:0007669"/>
    <property type="project" value="UniProtKB-EC"/>
</dbReference>
<dbReference type="SUPFAM" id="SSF63380">
    <property type="entry name" value="Riboflavin synthase domain-like"/>
    <property type="match status" value="1"/>
</dbReference>
<dbReference type="InterPro" id="IPR017938">
    <property type="entry name" value="Riboflavin_synthase-like_b-brl"/>
</dbReference>
<dbReference type="Gene3D" id="3.40.50.80">
    <property type="entry name" value="Nucleotide-binding domain of ferredoxin-NADP reductase (FNR) module"/>
    <property type="match status" value="1"/>
</dbReference>
<evidence type="ECO:0000256" key="9">
    <source>
        <dbReference type="ARBA" id="ARBA00047682"/>
    </source>
</evidence>
<feature type="binding site" evidence="10">
    <location>
        <position position="166"/>
    </location>
    <ligand>
        <name>FAD</name>
        <dbReference type="ChEBI" id="CHEBI:57692"/>
    </ligand>
</feature>
<dbReference type="InterPro" id="IPR001834">
    <property type="entry name" value="CBR-like"/>
</dbReference>
<keyword evidence="12" id="KW-0472">Membrane</keyword>
<dbReference type="InterPro" id="IPR039261">
    <property type="entry name" value="FNR_nucleotide-bd"/>
</dbReference>
<feature type="domain" description="FAD-binding FR-type" evidence="13">
    <location>
        <begin position="92"/>
        <end position="198"/>
    </location>
</feature>
<dbReference type="SUPFAM" id="SSF52343">
    <property type="entry name" value="Ferredoxin reductase-like, C-terminal NADP-linked domain"/>
    <property type="match status" value="1"/>
</dbReference>
<evidence type="ECO:0000256" key="6">
    <source>
        <dbReference type="ARBA" id="ARBA00023002"/>
    </source>
</evidence>
<keyword evidence="15" id="KW-1185">Reference proteome</keyword>
<dbReference type="InterPro" id="IPR001709">
    <property type="entry name" value="Flavoprot_Pyr_Nucl_cyt_Rdtase"/>
</dbReference>
<evidence type="ECO:0000256" key="7">
    <source>
        <dbReference type="ARBA" id="ARBA00023027"/>
    </source>
</evidence>
<comment type="catalytic activity">
    <reaction evidence="9 11">
        <text>2 Fe(III)-[cytochrome b5] + NADH = 2 Fe(II)-[cytochrome b5] + NAD(+) + H(+)</text>
        <dbReference type="Rhea" id="RHEA:46680"/>
        <dbReference type="Rhea" id="RHEA-COMP:10438"/>
        <dbReference type="Rhea" id="RHEA-COMP:10439"/>
        <dbReference type="ChEBI" id="CHEBI:15378"/>
        <dbReference type="ChEBI" id="CHEBI:29033"/>
        <dbReference type="ChEBI" id="CHEBI:29034"/>
        <dbReference type="ChEBI" id="CHEBI:57540"/>
        <dbReference type="ChEBI" id="CHEBI:57945"/>
        <dbReference type="EC" id="1.6.2.2"/>
    </reaction>
</comment>
<feature type="binding site" evidence="10">
    <location>
        <position position="164"/>
    </location>
    <ligand>
        <name>FAD</name>
        <dbReference type="ChEBI" id="CHEBI:57692"/>
    </ligand>
</feature>
<keyword evidence="12" id="KW-0812">Transmembrane</keyword>
<dbReference type="STRING" id="29655.A0A0K9NYS5"/>
<dbReference type="PANTHER" id="PTHR19370:SF171">
    <property type="entry name" value="NADH-CYTOCHROME B5 REDUCTASE 2"/>
    <property type="match status" value="1"/>
</dbReference>
<evidence type="ECO:0000256" key="10">
    <source>
        <dbReference type="PIRSR" id="PIRSR601834-1"/>
    </source>
</evidence>
<feature type="binding site" evidence="10">
    <location>
        <position position="148"/>
    </location>
    <ligand>
        <name>FAD</name>
        <dbReference type="ChEBI" id="CHEBI:57692"/>
    </ligand>
</feature>
<comment type="similarity">
    <text evidence="3 11">Belongs to the flavoprotein pyridine nucleotide cytochrome reductase family.</text>
</comment>
<dbReference type="FunFam" id="2.40.30.10:FF:000032">
    <property type="entry name" value="NADH-cytochrome b5 reductase"/>
    <property type="match status" value="1"/>
</dbReference>
<keyword evidence="5 10" id="KW-0274">FAD</keyword>
<evidence type="ECO:0000313" key="15">
    <source>
        <dbReference type="Proteomes" id="UP000036987"/>
    </source>
</evidence>
<keyword evidence="7 11" id="KW-0520">NAD</keyword>
<evidence type="ECO:0000256" key="4">
    <source>
        <dbReference type="ARBA" id="ARBA00022630"/>
    </source>
</evidence>
<dbReference type="CDD" id="cd06183">
    <property type="entry name" value="cyt_b5_reduct_like"/>
    <property type="match status" value="1"/>
</dbReference>
<dbReference type="OrthoDB" id="432685at2759"/>
<feature type="transmembrane region" description="Helical" evidence="12">
    <location>
        <begin position="45"/>
        <end position="67"/>
    </location>
</feature>
<dbReference type="PRINTS" id="PR00406">
    <property type="entry name" value="CYTB5RDTASE"/>
</dbReference>
<accession>A0A0K9NYS5</accession>
<feature type="binding site" evidence="10">
    <location>
        <position position="215"/>
    </location>
    <ligand>
        <name>FAD</name>
        <dbReference type="ChEBI" id="CHEBI:57692"/>
    </ligand>
</feature>
<reference evidence="15" key="1">
    <citation type="journal article" date="2016" name="Nature">
        <title>The genome of the seagrass Zostera marina reveals angiosperm adaptation to the sea.</title>
        <authorList>
            <person name="Olsen J.L."/>
            <person name="Rouze P."/>
            <person name="Verhelst B."/>
            <person name="Lin Y.-C."/>
            <person name="Bayer T."/>
            <person name="Collen J."/>
            <person name="Dattolo E."/>
            <person name="De Paoli E."/>
            <person name="Dittami S."/>
            <person name="Maumus F."/>
            <person name="Michel G."/>
            <person name="Kersting A."/>
            <person name="Lauritano C."/>
            <person name="Lohaus R."/>
            <person name="Toepel M."/>
            <person name="Tonon T."/>
            <person name="Vanneste K."/>
            <person name="Amirebrahimi M."/>
            <person name="Brakel J."/>
            <person name="Bostroem C."/>
            <person name="Chovatia M."/>
            <person name="Grimwood J."/>
            <person name="Jenkins J.W."/>
            <person name="Jueterbock A."/>
            <person name="Mraz A."/>
            <person name="Stam W.T."/>
            <person name="Tice H."/>
            <person name="Bornberg-Bauer E."/>
            <person name="Green P.J."/>
            <person name="Pearson G.A."/>
            <person name="Procaccini G."/>
            <person name="Duarte C.M."/>
            <person name="Schmutz J."/>
            <person name="Reusch T.B.H."/>
            <person name="Van de Peer Y."/>
        </authorList>
    </citation>
    <scope>NUCLEOTIDE SEQUENCE [LARGE SCALE GENOMIC DNA]</scope>
    <source>
        <strain evidence="15">cv. Finnish</strain>
    </source>
</reference>
<feature type="binding site" evidence="10">
    <location>
        <position position="173"/>
    </location>
    <ligand>
        <name>FAD</name>
        <dbReference type="ChEBI" id="CHEBI:57692"/>
    </ligand>
</feature>
<dbReference type="Proteomes" id="UP000036987">
    <property type="component" value="Unassembled WGS sequence"/>
</dbReference>
<dbReference type="PANTHER" id="PTHR19370">
    <property type="entry name" value="NADH-CYTOCHROME B5 REDUCTASE"/>
    <property type="match status" value="1"/>
</dbReference>
<dbReference type="FunFam" id="3.40.50.80:FF:000009">
    <property type="entry name" value="NADH-cytochrome b5 reductase"/>
    <property type="match status" value="1"/>
</dbReference>
<feature type="binding site" evidence="10">
    <location>
        <position position="174"/>
    </location>
    <ligand>
        <name>FAD</name>
        <dbReference type="ChEBI" id="CHEBI:57692"/>
    </ligand>
</feature>
<dbReference type="Gene3D" id="2.40.30.10">
    <property type="entry name" value="Translation factors"/>
    <property type="match status" value="1"/>
</dbReference>
<evidence type="ECO:0000256" key="8">
    <source>
        <dbReference type="ARBA" id="ARBA00023128"/>
    </source>
</evidence>
<evidence type="ECO:0000259" key="13">
    <source>
        <dbReference type="PROSITE" id="PS51384"/>
    </source>
</evidence>
<dbReference type="InterPro" id="IPR008333">
    <property type="entry name" value="Cbr1-like_FAD-bd_dom"/>
</dbReference>
<feature type="binding site" evidence="10">
    <location>
        <position position="149"/>
    </location>
    <ligand>
        <name>FAD</name>
        <dbReference type="ChEBI" id="CHEBI:57692"/>
    </ligand>
</feature>
<dbReference type="InterPro" id="IPR001433">
    <property type="entry name" value="OxRdtase_FAD/NAD-bd"/>
</dbReference>
<dbReference type="PRINTS" id="PR00371">
    <property type="entry name" value="FPNCR"/>
</dbReference>
<keyword evidence="8" id="KW-0496">Mitochondrion</keyword>
<feature type="binding site" evidence="10">
    <location>
        <position position="172"/>
    </location>
    <ligand>
        <name>FAD</name>
        <dbReference type="ChEBI" id="CHEBI:57692"/>
    </ligand>
</feature>
<evidence type="ECO:0000256" key="5">
    <source>
        <dbReference type="ARBA" id="ARBA00022827"/>
    </source>
</evidence>
<comment type="subcellular location">
    <subcellularLocation>
        <location evidence="2">Mitochondrion</location>
    </subcellularLocation>
</comment>
<evidence type="ECO:0000256" key="3">
    <source>
        <dbReference type="ARBA" id="ARBA00006105"/>
    </source>
</evidence>
<keyword evidence="12" id="KW-1133">Transmembrane helix</keyword>
<dbReference type="PROSITE" id="PS51384">
    <property type="entry name" value="FAD_FR"/>
    <property type="match status" value="1"/>
</dbReference>